<comment type="caution">
    <text evidence="1">The sequence shown here is derived from an EMBL/GenBank/DDBJ whole genome shotgun (WGS) entry which is preliminary data.</text>
</comment>
<organism evidence="1 2">
    <name type="scientific">Bradyrhizobium macuxiense</name>
    <dbReference type="NCBI Taxonomy" id="1755647"/>
    <lineage>
        <taxon>Bacteria</taxon>
        <taxon>Pseudomonadati</taxon>
        <taxon>Pseudomonadota</taxon>
        <taxon>Alphaproteobacteria</taxon>
        <taxon>Hyphomicrobiales</taxon>
        <taxon>Nitrobacteraceae</taxon>
        <taxon>Bradyrhizobium</taxon>
    </lineage>
</organism>
<dbReference type="EMBL" id="LNCU01000070">
    <property type="protein sequence ID" value="KWV54626.1"/>
    <property type="molecule type" value="Genomic_DNA"/>
</dbReference>
<gene>
    <name evidence="1" type="ORF">AS156_06465</name>
</gene>
<proteinExistence type="predicted"/>
<protein>
    <submittedName>
        <fullName evidence="1">Uncharacterized protein</fullName>
    </submittedName>
</protein>
<keyword evidence="2" id="KW-1185">Reference proteome</keyword>
<accession>A0A109JT32</accession>
<reference evidence="1 2" key="1">
    <citation type="submission" date="2015-11" db="EMBL/GenBank/DDBJ databases">
        <title>Draft Genome Sequence of the Strain BR 10303 (Bradyrhizobium sp.) isolated from nodules of Centrolobium paraense.</title>
        <authorList>
            <person name="Zelli J.E."/>
            <person name="Simoes-Araujo J.L."/>
            <person name="Barauna A.C."/>
            <person name="Silva K."/>
        </authorList>
    </citation>
    <scope>NUCLEOTIDE SEQUENCE [LARGE SCALE GENOMIC DNA]</scope>
    <source>
        <strain evidence="1 2">BR 10303</strain>
    </source>
</reference>
<evidence type="ECO:0000313" key="2">
    <source>
        <dbReference type="Proteomes" id="UP000057737"/>
    </source>
</evidence>
<sequence>MAVPGLETQSFPRRSAPSSYAFFADLLFERLDLLPKAEGCVVMLFARGIQHALGVANSLLLLLARLLTGGLFARACVSLRLLPLLGERGLTALPMTASGKVQRVLRRDRAKQELTFASVKV</sequence>
<name>A0A109JT32_9BRAD</name>
<dbReference type="Proteomes" id="UP000057737">
    <property type="component" value="Unassembled WGS sequence"/>
</dbReference>
<dbReference type="AlphaFoldDB" id="A0A109JT32"/>
<evidence type="ECO:0000313" key="1">
    <source>
        <dbReference type="EMBL" id="KWV54626.1"/>
    </source>
</evidence>